<reference evidence="3 4" key="1">
    <citation type="submission" date="2024-02" db="EMBL/GenBank/DDBJ databases">
        <authorList>
            <person name="Chen Y."/>
            <person name="Shah S."/>
            <person name="Dougan E. K."/>
            <person name="Thang M."/>
            <person name="Chan C."/>
        </authorList>
    </citation>
    <scope>NUCLEOTIDE SEQUENCE [LARGE SCALE GENOMIC DNA]</scope>
</reference>
<evidence type="ECO:0000313" key="4">
    <source>
        <dbReference type="Proteomes" id="UP001642484"/>
    </source>
</evidence>
<protein>
    <submittedName>
        <fullName evidence="3">Uncharacterized protein</fullName>
    </submittedName>
</protein>
<feature type="compositionally biased region" description="Basic and acidic residues" evidence="2">
    <location>
        <begin position="53"/>
        <end position="63"/>
    </location>
</feature>
<dbReference type="PRINTS" id="PR00377">
    <property type="entry name" value="IMPHPHTASES"/>
</dbReference>
<evidence type="ECO:0000313" key="3">
    <source>
        <dbReference type="EMBL" id="CAK9011727.1"/>
    </source>
</evidence>
<proteinExistence type="inferred from homology"/>
<dbReference type="EMBL" id="CAXAMN010004969">
    <property type="protein sequence ID" value="CAK9011727.1"/>
    <property type="molecule type" value="Genomic_DNA"/>
</dbReference>
<feature type="compositionally biased region" description="Low complexity" evidence="2">
    <location>
        <begin position="69"/>
        <end position="79"/>
    </location>
</feature>
<evidence type="ECO:0000256" key="1">
    <source>
        <dbReference type="ARBA" id="ARBA00009759"/>
    </source>
</evidence>
<dbReference type="PANTHER" id="PTHR20854">
    <property type="entry name" value="INOSITOL MONOPHOSPHATASE"/>
    <property type="match status" value="1"/>
</dbReference>
<keyword evidence="4" id="KW-1185">Reference proteome</keyword>
<feature type="region of interest" description="Disordered" evidence="2">
    <location>
        <begin position="53"/>
        <end position="79"/>
    </location>
</feature>
<organism evidence="3 4">
    <name type="scientific">Durusdinium trenchii</name>
    <dbReference type="NCBI Taxonomy" id="1381693"/>
    <lineage>
        <taxon>Eukaryota</taxon>
        <taxon>Sar</taxon>
        <taxon>Alveolata</taxon>
        <taxon>Dinophyceae</taxon>
        <taxon>Suessiales</taxon>
        <taxon>Symbiodiniaceae</taxon>
        <taxon>Durusdinium</taxon>
    </lineage>
</organism>
<dbReference type="Proteomes" id="UP001642484">
    <property type="component" value="Unassembled WGS sequence"/>
</dbReference>
<dbReference type="SUPFAM" id="SSF56655">
    <property type="entry name" value="Carbohydrate phosphatase"/>
    <property type="match status" value="1"/>
</dbReference>
<accession>A0ABP0JBF0</accession>
<evidence type="ECO:0000256" key="2">
    <source>
        <dbReference type="SAM" id="MobiDB-lite"/>
    </source>
</evidence>
<comment type="similarity">
    <text evidence="1">Belongs to the inositol monophosphatase superfamily.</text>
</comment>
<dbReference type="Pfam" id="PF00459">
    <property type="entry name" value="Inositol_P"/>
    <property type="match status" value="1"/>
</dbReference>
<gene>
    <name evidence="3" type="ORF">CCMP2556_LOCUS10575</name>
</gene>
<sequence length="350" mass="37466">MLSAPARTIAGTPLTGVYQRHPKQGRGEYLRKWPVPSVPFVAVAVACARAAKRAEPVAKESQKGKRGKATAAKVKVKPATPQAEEALEAKQSAEKKSKVLKQLLGMGLAAPSPEPPELPVPTVPATVQMPPLPTVPTVPKESKASTVEAIAAATEAALLAGELLRKGEEWQSAAQREVRHHFEDADAWTWDLGKASSDKDAVVSLFAEHQGESIAVLFDPWRDELFTAVSGRGAELNGQRLEISEGTDLKEALVGTESSQDLESSWSQLRGLYYLGPPRSRGVRILENPEIGHAWVAAGRLGAFFSLTTSNAGSLLVHEAGGLEDQGVSALSSDLRDQVVEALREAKVWK</sequence>
<dbReference type="PANTHER" id="PTHR20854:SF4">
    <property type="entry name" value="INOSITOL-1-MONOPHOSPHATASE-RELATED"/>
    <property type="match status" value="1"/>
</dbReference>
<dbReference type="Gene3D" id="3.40.190.80">
    <property type="match status" value="1"/>
</dbReference>
<dbReference type="InterPro" id="IPR000760">
    <property type="entry name" value="Inositol_monophosphatase-like"/>
</dbReference>
<comment type="caution">
    <text evidence="3">The sequence shown here is derived from an EMBL/GenBank/DDBJ whole genome shotgun (WGS) entry which is preliminary data.</text>
</comment>
<name>A0ABP0JBF0_9DINO</name>